<protein>
    <submittedName>
        <fullName evidence="1">Gamma-glutamyltranspeptidase</fullName>
        <ecNumber evidence="1">3.5.1.-</ecNumber>
    </submittedName>
</protein>
<organism evidence="1">
    <name type="scientific">mine drainage metagenome</name>
    <dbReference type="NCBI Taxonomy" id="410659"/>
    <lineage>
        <taxon>unclassified sequences</taxon>
        <taxon>metagenomes</taxon>
        <taxon>ecological metagenomes</taxon>
    </lineage>
</organism>
<feature type="non-terminal residue" evidence="1">
    <location>
        <position position="84"/>
    </location>
</feature>
<dbReference type="SUPFAM" id="SSF56235">
    <property type="entry name" value="N-terminal nucleophile aminohydrolases (Ntn hydrolases)"/>
    <property type="match status" value="1"/>
</dbReference>
<evidence type="ECO:0000313" key="1">
    <source>
        <dbReference type="EMBL" id="EQD28596.1"/>
    </source>
</evidence>
<accession>T0Y0K6</accession>
<sequence length="84" mass="8555">MRTRPNAFSTKGVVASSSQIASIAGAKIAAQGGNVADVAIATSSVLCVTQNNLCGLGGDLFALIRMNDKEVIDLNASGRAFEQA</sequence>
<dbReference type="InterPro" id="IPR029055">
    <property type="entry name" value="Ntn_hydrolases_N"/>
</dbReference>
<name>T0Y0K6_9ZZZZ</name>
<comment type="caution">
    <text evidence="1">The sequence shown here is derived from an EMBL/GenBank/DDBJ whole genome shotgun (WGS) entry which is preliminary data.</text>
</comment>
<dbReference type="EC" id="3.5.1.-" evidence="1"/>
<dbReference type="Pfam" id="PF01019">
    <property type="entry name" value="G_glu_transpept"/>
    <property type="match status" value="1"/>
</dbReference>
<reference evidence="1" key="2">
    <citation type="journal article" date="2014" name="ISME J.">
        <title>Microbial stratification in low pH oxic and suboxic macroscopic growths along an acid mine drainage.</title>
        <authorList>
            <person name="Mendez-Garcia C."/>
            <person name="Mesa V."/>
            <person name="Sprenger R.R."/>
            <person name="Richter M."/>
            <person name="Diez M.S."/>
            <person name="Solano J."/>
            <person name="Bargiela R."/>
            <person name="Golyshina O.V."/>
            <person name="Manteca A."/>
            <person name="Ramos J.L."/>
            <person name="Gallego J.R."/>
            <person name="Llorente I."/>
            <person name="Martins Dos Santos V.A."/>
            <person name="Jensen O.N."/>
            <person name="Pelaez A.I."/>
            <person name="Sanchez J."/>
            <person name="Ferrer M."/>
        </authorList>
    </citation>
    <scope>NUCLEOTIDE SEQUENCE</scope>
</reference>
<reference evidence="1" key="1">
    <citation type="submission" date="2013-08" db="EMBL/GenBank/DDBJ databases">
        <authorList>
            <person name="Mendez C."/>
            <person name="Richter M."/>
            <person name="Ferrer M."/>
            <person name="Sanchez J."/>
        </authorList>
    </citation>
    <scope>NUCLEOTIDE SEQUENCE</scope>
</reference>
<dbReference type="PANTHER" id="PTHR43881">
    <property type="entry name" value="GAMMA-GLUTAMYLTRANSPEPTIDASE (AFU_ORTHOLOGUE AFUA_4G13580)"/>
    <property type="match status" value="1"/>
</dbReference>
<dbReference type="GO" id="GO:0016787">
    <property type="term" value="F:hydrolase activity"/>
    <property type="evidence" value="ECO:0007669"/>
    <property type="project" value="UniProtKB-KW"/>
</dbReference>
<dbReference type="PANTHER" id="PTHR43881:SF1">
    <property type="entry name" value="GAMMA-GLUTAMYLTRANSPEPTIDASE (AFU_ORTHOLOGUE AFUA_4G13580)"/>
    <property type="match status" value="1"/>
</dbReference>
<dbReference type="InterPro" id="IPR052896">
    <property type="entry name" value="GGT-like_enzyme"/>
</dbReference>
<keyword evidence="1" id="KW-0378">Hydrolase</keyword>
<proteinExistence type="predicted"/>
<gene>
    <name evidence="1" type="ORF">B2A_14865</name>
</gene>
<dbReference type="EMBL" id="AUZZ01010814">
    <property type="protein sequence ID" value="EQD28596.1"/>
    <property type="molecule type" value="Genomic_DNA"/>
</dbReference>
<dbReference type="AlphaFoldDB" id="T0Y0K6"/>